<keyword evidence="6" id="KW-0418">Kinase</keyword>
<keyword evidence="11" id="KW-0547">Nucleotide-binding</keyword>
<dbReference type="SMART" id="SM00387">
    <property type="entry name" value="HATPase_c"/>
    <property type="match status" value="1"/>
</dbReference>
<keyword evidence="12" id="KW-1185">Reference proteome</keyword>
<dbReference type="InterPro" id="IPR036890">
    <property type="entry name" value="HATPase_C_sf"/>
</dbReference>
<dbReference type="InterPro" id="IPR004358">
    <property type="entry name" value="Sig_transdc_His_kin-like_C"/>
</dbReference>
<dbReference type="PROSITE" id="PS50109">
    <property type="entry name" value="HIS_KIN"/>
    <property type="match status" value="1"/>
</dbReference>
<reference evidence="11 12" key="1">
    <citation type="submission" date="2023-06" db="EMBL/GenBank/DDBJ databases">
        <title>Microbacterium sp. nov., isolated from a waste landfill.</title>
        <authorList>
            <person name="Wen W."/>
        </authorList>
    </citation>
    <scope>NUCLEOTIDE SEQUENCE [LARGE SCALE GENOMIC DNA]</scope>
    <source>
        <strain evidence="11 12">ASV49</strain>
    </source>
</reference>
<keyword evidence="9" id="KW-0812">Transmembrane</keyword>
<dbReference type="InterPro" id="IPR003594">
    <property type="entry name" value="HATPase_dom"/>
</dbReference>
<keyword evidence="11" id="KW-0067">ATP-binding</keyword>
<dbReference type="Gene3D" id="3.30.565.10">
    <property type="entry name" value="Histidine kinase-like ATPase, C-terminal domain"/>
    <property type="match status" value="1"/>
</dbReference>
<evidence type="ECO:0000256" key="3">
    <source>
        <dbReference type="ARBA" id="ARBA00012438"/>
    </source>
</evidence>
<sequence>MTAVTDHADASARASVRTGRRPPVLPDRTRSRAAVLNQGLLGSVVLVLSAMVAFGTFPGDGTLFFAGALIVFGALAAALLVPWDRLPYGFIAVIPAIDVIAITVMRVSSPSSRLGLLWVFPTMWIAAGFGLMGMFGVIAAVCLLFWATLALQQSGDLTYDNVLLPLIVLAVGVTSFLTARRTAAQRTLLATQAQLLSRVLERTRRQEQEVTEVLDAVDFGVVRVGADGSTAVANDAYGRLTSVEADDPQEDGPPAFREDGETPVPAGELPLERAVRGDAFDDDVVWFGAAGSARRALSVSARRLTDDAGADAGAVVVSRDVTAELTALRARDELVASVSHELRTPLTSILGYLELALDDDGLPGAARGSLEIAERNAERLLGIVGDILAASSGSPATALSISPRPLDVSDIARASAESLSPRAGERAVTLDVADVVSAPAYADPLRLRQVVDNLIANAITYNRDGGAVHIGTTSDGVSTWLVVRDTGVGIPDDEQERVFERFYRAQGMRGQRRGSGLGLAISRDFVRAQGGDLTLRSTEGVGSTFVVRLPVGAPTSVEEDGR</sequence>
<evidence type="ECO:0000256" key="5">
    <source>
        <dbReference type="ARBA" id="ARBA00022679"/>
    </source>
</evidence>
<dbReference type="Pfam" id="PF00512">
    <property type="entry name" value="HisKA"/>
    <property type="match status" value="1"/>
</dbReference>
<evidence type="ECO:0000313" key="12">
    <source>
        <dbReference type="Proteomes" id="UP001235064"/>
    </source>
</evidence>
<dbReference type="Gene3D" id="3.30.450.20">
    <property type="entry name" value="PAS domain"/>
    <property type="match status" value="1"/>
</dbReference>
<dbReference type="PANTHER" id="PTHR43047:SF72">
    <property type="entry name" value="OSMOSENSING HISTIDINE PROTEIN KINASE SLN1"/>
    <property type="match status" value="1"/>
</dbReference>
<dbReference type="GO" id="GO:0005524">
    <property type="term" value="F:ATP binding"/>
    <property type="evidence" value="ECO:0007669"/>
    <property type="project" value="UniProtKB-KW"/>
</dbReference>
<dbReference type="EMBL" id="JASXSZ010000003">
    <property type="protein sequence ID" value="MDL9979924.1"/>
    <property type="molecule type" value="Genomic_DNA"/>
</dbReference>
<accession>A0ABT7MZP7</accession>
<feature type="transmembrane region" description="Helical" evidence="9">
    <location>
        <begin position="162"/>
        <end position="179"/>
    </location>
</feature>
<organism evidence="11 12">
    <name type="scientific">Microbacterium candidum</name>
    <dbReference type="NCBI Taxonomy" id="3041922"/>
    <lineage>
        <taxon>Bacteria</taxon>
        <taxon>Bacillati</taxon>
        <taxon>Actinomycetota</taxon>
        <taxon>Actinomycetes</taxon>
        <taxon>Micrococcales</taxon>
        <taxon>Microbacteriaceae</taxon>
        <taxon>Microbacterium</taxon>
    </lineage>
</organism>
<feature type="region of interest" description="Disordered" evidence="8">
    <location>
        <begin position="243"/>
        <end position="264"/>
    </location>
</feature>
<dbReference type="RefSeq" id="WP_286288862.1">
    <property type="nucleotide sequence ID" value="NZ_JASXSZ010000003.1"/>
</dbReference>
<proteinExistence type="predicted"/>
<dbReference type="InterPro" id="IPR036097">
    <property type="entry name" value="HisK_dim/P_sf"/>
</dbReference>
<dbReference type="SUPFAM" id="SSF55874">
    <property type="entry name" value="ATPase domain of HSP90 chaperone/DNA topoisomerase II/histidine kinase"/>
    <property type="match status" value="1"/>
</dbReference>
<dbReference type="EC" id="2.7.13.3" evidence="3"/>
<evidence type="ECO:0000313" key="11">
    <source>
        <dbReference type="EMBL" id="MDL9979924.1"/>
    </source>
</evidence>
<evidence type="ECO:0000256" key="9">
    <source>
        <dbReference type="SAM" id="Phobius"/>
    </source>
</evidence>
<dbReference type="SUPFAM" id="SSF55785">
    <property type="entry name" value="PYP-like sensor domain (PAS domain)"/>
    <property type="match status" value="1"/>
</dbReference>
<keyword evidence="9" id="KW-1133">Transmembrane helix</keyword>
<dbReference type="InterPro" id="IPR003661">
    <property type="entry name" value="HisK_dim/P_dom"/>
</dbReference>
<evidence type="ECO:0000259" key="10">
    <source>
        <dbReference type="PROSITE" id="PS50109"/>
    </source>
</evidence>
<evidence type="ECO:0000256" key="6">
    <source>
        <dbReference type="ARBA" id="ARBA00022777"/>
    </source>
</evidence>
<comment type="caution">
    <text evidence="11">The sequence shown here is derived from an EMBL/GenBank/DDBJ whole genome shotgun (WGS) entry which is preliminary data.</text>
</comment>
<dbReference type="Pfam" id="PF02518">
    <property type="entry name" value="HATPase_c"/>
    <property type="match status" value="1"/>
</dbReference>
<keyword evidence="4" id="KW-0597">Phosphoprotein</keyword>
<dbReference type="InterPro" id="IPR005467">
    <property type="entry name" value="His_kinase_dom"/>
</dbReference>
<feature type="region of interest" description="Disordered" evidence="8">
    <location>
        <begin position="1"/>
        <end position="26"/>
    </location>
</feature>
<feature type="compositionally biased region" description="Basic and acidic residues" evidence="8">
    <location>
        <begin position="1"/>
        <end position="10"/>
    </location>
</feature>
<feature type="transmembrane region" description="Helical" evidence="9">
    <location>
        <begin position="125"/>
        <end position="150"/>
    </location>
</feature>
<comment type="catalytic activity">
    <reaction evidence="1">
        <text>ATP + protein L-histidine = ADP + protein N-phospho-L-histidine.</text>
        <dbReference type="EC" id="2.7.13.3"/>
    </reaction>
</comment>
<feature type="transmembrane region" description="Helical" evidence="9">
    <location>
        <begin position="88"/>
        <end position="105"/>
    </location>
</feature>
<keyword evidence="5" id="KW-0808">Transferase</keyword>
<evidence type="ECO:0000256" key="7">
    <source>
        <dbReference type="ARBA" id="ARBA00023012"/>
    </source>
</evidence>
<dbReference type="SMART" id="SM00388">
    <property type="entry name" value="HisKA"/>
    <property type="match status" value="1"/>
</dbReference>
<dbReference type="Proteomes" id="UP001235064">
    <property type="component" value="Unassembled WGS sequence"/>
</dbReference>
<feature type="domain" description="Histidine kinase" evidence="10">
    <location>
        <begin position="337"/>
        <end position="553"/>
    </location>
</feature>
<dbReference type="SUPFAM" id="SSF47384">
    <property type="entry name" value="Homodimeric domain of signal transducing histidine kinase"/>
    <property type="match status" value="1"/>
</dbReference>
<feature type="transmembrane region" description="Helical" evidence="9">
    <location>
        <begin position="63"/>
        <end position="81"/>
    </location>
</feature>
<comment type="subcellular location">
    <subcellularLocation>
        <location evidence="2">Cell membrane</location>
    </subcellularLocation>
</comment>
<keyword evidence="9" id="KW-0472">Membrane</keyword>
<feature type="transmembrane region" description="Helical" evidence="9">
    <location>
        <begin position="35"/>
        <end position="57"/>
    </location>
</feature>
<dbReference type="PANTHER" id="PTHR43047">
    <property type="entry name" value="TWO-COMPONENT HISTIDINE PROTEIN KINASE"/>
    <property type="match status" value="1"/>
</dbReference>
<evidence type="ECO:0000256" key="1">
    <source>
        <dbReference type="ARBA" id="ARBA00000085"/>
    </source>
</evidence>
<keyword evidence="7" id="KW-0902">Two-component regulatory system</keyword>
<dbReference type="Gene3D" id="1.10.287.130">
    <property type="match status" value="1"/>
</dbReference>
<dbReference type="InterPro" id="IPR035965">
    <property type="entry name" value="PAS-like_dom_sf"/>
</dbReference>
<protein>
    <recommendedName>
        <fullName evidence="3">histidine kinase</fullName>
        <ecNumber evidence="3">2.7.13.3</ecNumber>
    </recommendedName>
</protein>
<dbReference type="CDD" id="cd00075">
    <property type="entry name" value="HATPase"/>
    <property type="match status" value="1"/>
</dbReference>
<gene>
    <name evidence="11" type="ORF">QSV35_11335</name>
</gene>
<evidence type="ECO:0000256" key="2">
    <source>
        <dbReference type="ARBA" id="ARBA00004236"/>
    </source>
</evidence>
<dbReference type="PRINTS" id="PR00344">
    <property type="entry name" value="BCTRLSENSOR"/>
</dbReference>
<evidence type="ECO:0000256" key="4">
    <source>
        <dbReference type="ARBA" id="ARBA00022553"/>
    </source>
</evidence>
<dbReference type="CDD" id="cd00082">
    <property type="entry name" value="HisKA"/>
    <property type="match status" value="1"/>
</dbReference>
<name>A0ABT7MZP7_9MICO</name>
<evidence type="ECO:0000256" key="8">
    <source>
        <dbReference type="SAM" id="MobiDB-lite"/>
    </source>
</evidence>